<gene>
    <name evidence="2" type="ORF">CCAP1982_LOCUS22632</name>
</gene>
<feature type="compositionally biased region" description="Basic and acidic residues" evidence="1">
    <location>
        <begin position="389"/>
        <end position="403"/>
    </location>
</feature>
<accession>A0A811VKM5</accession>
<feature type="compositionally biased region" description="Basic and acidic residues" evidence="1">
    <location>
        <begin position="153"/>
        <end position="167"/>
    </location>
</feature>
<feature type="compositionally biased region" description="Polar residues" evidence="1">
    <location>
        <begin position="370"/>
        <end position="382"/>
    </location>
</feature>
<keyword evidence="3" id="KW-1185">Reference proteome</keyword>
<comment type="caution">
    <text evidence="2">The sequence shown here is derived from an EMBL/GenBank/DDBJ whole genome shotgun (WGS) entry which is preliminary data.</text>
</comment>
<feature type="compositionally biased region" description="Basic and acidic residues" evidence="1">
    <location>
        <begin position="271"/>
        <end position="285"/>
    </location>
</feature>
<evidence type="ECO:0000313" key="2">
    <source>
        <dbReference type="EMBL" id="CAD7014642.1"/>
    </source>
</evidence>
<feature type="region of interest" description="Disordered" evidence="1">
    <location>
        <begin position="64"/>
        <end position="171"/>
    </location>
</feature>
<evidence type="ECO:0000256" key="1">
    <source>
        <dbReference type="SAM" id="MobiDB-lite"/>
    </source>
</evidence>
<feature type="region of interest" description="Disordered" evidence="1">
    <location>
        <begin position="187"/>
        <end position="287"/>
    </location>
</feature>
<feature type="compositionally biased region" description="Basic and acidic residues" evidence="1">
    <location>
        <begin position="187"/>
        <end position="198"/>
    </location>
</feature>
<dbReference type="AlphaFoldDB" id="A0A811VKM5"/>
<evidence type="ECO:0000313" key="3">
    <source>
        <dbReference type="Proteomes" id="UP000606786"/>
    </source>
</evidence>
<sequence length="427" mass="47366">MSKRNSPAKVNEVESNETALPLPENTEQLPEGESSFSKEQEGSAIELEESVQLTAQVHQENLIVSEIEQEKQQNETNQETTTEPQATVGDEQEKQGSEAVVVVKAEPDVRPEALQTNQTELSPSPAEGNEVESNETASPLPENTEQLSEDENSCNKEQEESTIKLEESVQLPIEVHQEKLIVSEIEQEKQLNETKQESTTEPLATVEDEQEKQGSEAVVVVKAESDVRPEALQTNQTELSPSPAEGNEVESNETASPLPENTEQLSEDENSCNKEQEESTIKLEESVQLPIEVHQEKLIVSEIEQEKQLNETKQESTTEPLATVEDEQEKQGSEAVVVVKAESDVRPEALQTNQTELSPSPAEGNEVESNETASPLPENTEQLSEDENSCNKEQEESTIKLEESVQLPIEVHQEKLIVSEIEQETTK</sequence>
<organism evidence="2 3">
    <name type="scientific">Ceratitis capitata</name>
    <name type="common">Mediterranean fruit fly</name>
    <name type="synonym">Tephritis capitata</name>
    <dbReference type="NCBI Taxonomy" id="7213"/>
    <lineage>
        <taxon>Eukaryota</taxon>
        <taxon>Metazoa</taxon>
        <taxon>Ecdysozoa</taxon>
        <taxon>Arthropoda</taxon>
        <taxon>Hexapoda</taxon>
        <taxon>Insecta</taxon>
        <taxon>Pterygota</taxon>
        <taxon>Neoptera</taxon>
        <taxon>Endopterygota</taxon>
        <taxon>Diptera</taxon>
        <taxon>Brachycera</taxon>
        <taxon>Muscomorpha</taxon>
        <taxon>Tephritoidea</taxon>
        <taxon>Tephritidae</taxon>
        <taxon>Ceratitis</taxon>
        <taxon>Ceratitis</taxon>
    </lineage>
</organism>
<feature type="region of interest" description="Disordered" evidence="1">
    <location>
        <begin position="1"/>
        <end position="52"/>
    </location>
</feature>
<feature type="compositionally biased region" description="Polar residues" evidence="1">
    <location>
        <begin position="134"/>
        <end position="146"/>
    </location>
</feature>
<dbReference type="EMBL" id="CAJHJT010000056">
    <property type="protein sequence ID" value="CAD7014642.1"/>
    <property type="molecule type" value="Genomic_DNA"/>
</dbReference>
<dbReference type="Proteomes" id="UP000606786">
    <property type="component" value="Unassembled WGS sequence"/>
</dbReference>
<name>A0A811VKM5_CERCA</name>
<feature type="region of interest" description="Disordered" evidence="1">
    <location>
        <begin position="305"/>
        <end position="403"/>
    </location>
</feature>
<protein>
    <submittedName>
        <fullName evidence="2">(Mediterranean fruit fly) hypothetical protein</fullName>
    </submittedName>
</protein>
<dbReference type="OrthoDB" id="10072397at2759"/>
<feature type="compositionally biased region" description="Basic and acidic residues" evidence="1">
    <location>
        <begin position="305"/>
        <end position="316"/>
    </location>
</feature>
<proteinExistence type="predicted"/>
<feature type="compositionally biased region" description="Low complexity" evidence="1">
    <location>
        <begin position="74"/>
        <end position="87"/>
    </location>
</feature>
<feature type="compositionally biased region" description="Polar residues" evidence="1">
    <location>
        <begin position="252"/>
        <end position="264"/>
    </location>
</feature>
<reference evidence="2" key="1">
    <citation type="submission" date="2020-11" db="EMBL/GenBank/DDBJ databases">
        <authorList>
            <person name="Whitehead M."/>
        </authorList>
    </citation>
    <scope>NUCLEOTIDE SEQUENCE</scope>
    <source>
        <strain evidence="2">EGII</strain>
    </source>
</reference>